<dbReference type="AlphaFoldDB" id="A0A0N4XAP6"/>
<gene>
    <name evidence="1" type="ORF">HPLM_LOCUS21430</name>
</gene>
<dbReference type="InterPro" id="IPR008042">
    <property type="entry name" value="Retrotrans_Pao"/>
</dbReference>
<organism evidence="3">
    <name type="scientific">Haemonchus placei</name>
    <name type="common">Barber's pole worm</name>
    <dbReference type="NCBI Taxonomy" id="6290"/>
    <lineage>
        <taxon>Eukaryota</taxon>
        <taxon>Metazoa</taxon>
        <taxon>Ecdysozoa</taxon>
        <taxon>Nematoda</taxon>
        <taxon>Chromadorea</taxon>
        <taxon>Rhabditida</taxon>
        <taxon>Rhabditina</taxon>
        <taxon>Rhabditomorpha</taxon>
        <taxon>Strongyloidea</taxon>
        <taxon>Trichostrongylidae</taxon>
        <taxon>Haemonchus</taxon>
    </lineage>
</organism>
<dbReference type="STRING" id="6290.A0A0N4XAP6"/>
<dbReference type="Proteomes" id="UP000268014">
    <property type="component" value="Unassembled WGS sequence"/>
</dbReference>
<evidence type="ECO:0000313" key="1">
    <source>
        <dbReference type="EMBL" id="VDO89898.1"/>
    </source>
</evidence>
<reference evidence="1 2" key="2">
    <citation type="submission" date="2018-11" db="EMBL/GenBank/DDBJ databases">
        <authorList>
            <consortium name="Pathogen Informatics"/>
        </authorList>
    </citation>
    <scope>NUCLEOTIDE SEQUENCE [LARGE SCALE GENOMIC DNA]</scope>
    <source>
        <strain evidence="1 2">MHpl1</strain>
    </source>
</reference>
<reference evidence="3" key="1">
    <citation type="submission" date="2017-02" db="UniProtKB">
        <authorList>
            <consortium name="WormBaseParasite"/>
        </authorList>
    </citation>
    <scope>IDENTIFICATION</scope>
</reference>
<evidence type="ECO:0000313" key="3">
    <source>
        <dbReference type="WBParaSite" id="HPLM_0002144101-mRNA-1"/>
    </source>
</evidence>
<dbReference type="OrthoDB" id="5863270at2759"/>
<dbReference type="EMBL" id="UZAF01023411">
    <property type="protein sequence ID" value="VDO89898.1"/>
    <property type="molecule type" value="Genomic_DNA"/>
</dbReference>
<evidence type="ECO:0000313" key="2">
    <source>
        <dbReference type="Proteomes" id="UP000268014"/>
    </source>
</evidence>
<dbReference type="Pfam" id="PF05380">
    <property type="entry name" value="Peptidase_A17"/>
    <property type="match status" value="1"/>
</dbReference>
<protein>
    <submittedName>
        <fullName evidence="3">Integrase catalytic domain-containing protein</fullName>
    </submittedName>
</protein>
<sequence length="384" mass="43705">MNLRAYVSNSMELNKYFETNEHCKASETQKLLGLQWNTVHDTIFIRLPDQPTSDIRWTKRKVLKCIASIYDPLGLLSSTVLIGKLFLQSLWKIELSWDELIPAEYVANWKRITSSCNSLGLCVPRRLFDEDENIEVEYDLHVFTDASAAVYCASAYIVRRRINGSSSASLIMSKSRLAPLNHAITIPRFELAAMMIGSKLLTFVVQNIEVHVSRNFLWTDSSVALTWIRCNNDLPISVKDRVKVILKNMVDVNVRHIPESLNPADIGSRGATSQELLQLTSWWKGPDFLTSDEDSWPGDLFLQNQHYGDKPGTARDELPQDSANYCFPAPTTETTVLEASKFSSWKKMVNTMVNVLLSITKKCRSARKYFGTFKTTHIWKAEII</sequence>
<proteinExistence type="predicted"/>
<accession>A0A0N4XAP6</accession>
<dbReference type="OMA" id="VYCASAY"/>
<keyword evidence="2" id="KW-1185">Reference proteome</keyword>
<dbReference type="WBParaSite" id="HPLM_0002144101-mRNA-1">
    <property type="protein sequence ID" value="HPLM_0002144101-mRNA-1"/>
    <property type="gene ID" value="HPLM_0002144101"/>
</dbReference>
<name>A0A0N4XAP6_HAEPC</name>
<dbReference type="PANTHER" id="PTHR47331">
    <property type="entry name" value="PHD-TYPE DOMAIN-CONTAINING PROTEIN"/>
    <property type="match status" value="1"/>
</dbReference>